<name>A0ABN9XN32_9DINO</name>
<organism evidence="2 3">
    <name type="scientific">Prorocentrum cordatum</name>
    <dbReference type="NCBI Taxonomy" id="2364126"/>
    <lineage>
        <taxon>Eukaryota</taxon>
        <taxon>Sar</taxon>
        <taxon>Alveolata</taxon>
        <taxon>Dinophyceae</taxon>
        <taxon>Prorocentrales</taxon>
        <taxon>Prorocentraceae</taxon>
        <taxon>Prorocentrum</taxon>
    </lineage>
</organism>
<feature type="region of interest" description="Disordered" evidence="1">
    <location>
        <begin position="331"/>
        <end position="352"/>
    </location>
</feature>
<reference evidence="2" key="1">
    <citation type="submission" date="2023-10" db="EMBL/GenBank/DDBJ databases">
        <authorList>
            <person name="Chen Y."/>
            <person name="Shah S."/>
            <person name="Dougan E. K."/>
            <person name="Thang M."/>
            <person name="Chan C."/>
        </authorList>
    </citation>
    <scope>NUCLEOTIDE SEQUENCE [LARGE SCALE GENOMIC DNA]</scope>
</reference>
<proteinExistence type="predicted"/>
<dbReference type="Proteomes" id="UP001189429">
    <property type="component" value="Unassembled WGS sequence"/>
</dbReference>
<accession>A0ABN9XN32</accession>
<feature type="region of interest" description="Disordered" evidence="1">
    <location>
        <begin position="1"/>
        <end position="32"/>
    </location>
</feature>
<dbReference type="EMBL" id="CAUYUJ010020615">
    <property type="protein sequence ID" value="CAK0899492.1"/>
    <property type="molecule type" value="Genomic_DNA"/>
</dbReference>
<sequence>MLSPYDMLQEPTGDSSSPKLVPSSFPTATQAEWQRDPTSVAGYFARIKEVEVAACVEMQRLKEQGSVERCRITEEHRSRRYDRWADTAKATASEDASTHREAIAANREVAQHAISTSAWVEESQARSRSSLLPGPVAWPWSALAANVVLWGGMRRLGLRSWRGAVVWLVLWALALRKARQALGSKWGSLTWSPSQALVAVLRPALRALGGSTAPAPVAEGAREEKQKAPKSEEDLTTLLFLDSRWSVHDFCTCLALPRNVWRCAEGAREQKQTGVRGQLAIAGVERGGAERAPADQLAAPGLAALAAAPALAAPGVLSAVRVPLPPPGASEALPGPAAPAPAVAAPSQGPRLPGPGAAEPVATHLEEWGLGAYVEALGKHGYTDRVLRLLEVDDQEEMFGLVGCSAGHRVLFRKMLASLRASA</sequence>
<gene>
    <name evidence="2" type="ORF">PCOR1329_LOCUS76994</name>
</gene>
<evidence type="ECO:0000313" key="2">
    <source>
        <dbReference type="EMBL" id="CAK0899492.1"/>
    </source>
</evidence>
<protein>
    <recommendedName>
        <fullName evidence="4">SAM domain-containing protein</fullName>
    </recommendedName>
</protein>
<keyword evidence="3" id="KW-1185">Reference proteome</keyword>
<evidence type="ECO:0000256" key="1">
    <source>
        <dbReference type="SAM" id="MobiDB-lite"/>
    </source>
</evidence>
<feature type="compositionally biased region" description="Low complexity" evidence="1">
    <location>
        <begin position="331"/>
        <end position="347"/>
    </location>
</feature>
<feature type="compositionally biased region" description="Polar residues" evidence="1">
    <location>
        <begin position="12"/>
        <end position="32"/>
    </location>
</feature>
<comment type="caution">
    <text evidence="2">The sequence shown here is derived from an EMBL/GenBank/DDBJ whole genome shotgun (WGS) entry which is preliminary data.</text>
</comment>
<evidence type="ECO:0000313" key="3">
    <source>
        <dbReference type="Proteomes" id="UP001189429"/>
    </source>
</evidence>
<evidence type="ECO:0008006" key="4">
    <source>
        <dbReference type="Google" id="ProtNLM"/>
    </source>
</evidence>